<evidence type="ECO:0000313" key="1">
    <source>
        <dbReference type="EMBL" id="GER52341.1"/>
    </source>
</evidence>
<dbReference type="AlphaFoldDB" id="A0A5A7R7T7"/>
<accession>A0A5A7R7T7</accession>
<keyword evidence="1" id="KW-0648">Protein biosynthesis</keyword>
<keyword evidence="2" id="KW-1185">Reference proteome</keyword>
<reference evidence="2" key="1">
    <citation type="journal article" date="2019" name="Curr. Biol.">
        <title>Genome Sequence of Striga asiatica Provides Insight into the Evolution of Plant Parasitism.</title>
        <authorList>
            <person name="Yoshida S."/>
            <person name="Kim S."/>
            <person name="Wafula E.K."/>
            <person name="Tanskanen J."/>
            <person name="Kim Y.M."/>
            <person name="Honaas L."/>
            <person name="Yang Z."/>
            <person name="Spallek T."/>
            <person name="Conn C.E."/>
            <person name="Ichihashi Y."/>
            <person name="Cheong K."/>
            <person name="Cui S."/>
            <person name="Der J.P."/>
            <person name="Gundlach H."/>
            <person name="Jiao Y."/>
            <person name="Hori C."/>
            <person name="Ishida J.K."/>
            <person name="Kasahara H."/>
            <person name="Kiba T."/>
            <person name="Kim M.S."/>
            <person name="Koo N."/>
            <person name="Laohavisit A."/>
            <person name="Lee Y.H."/>
            <person name="Lumba S."/>
            <person name="McCourt P."/>
            <person name="Mortimer J.C."/>
            <person name="Mutuku J.M."/>
            <person name="Nomura T."/>
            <person name="Sasaki-Sekimoto Y."/>
            <person name="Seto Y."/>
            <person name="Wang Y."/>
            <person name="Wakatake T."/>
            <person name="Sakakibara H."/>
            <person name="Demura T."/>
            <person name="Yamaguchi S."/>
            <person name="Yoneyama K."/>
            <person name="Manabe R.I."/>
            <person name="Nelson D.C."/>
            <person name="Schulman A.H."/>
            <person name="Timko M.P."/>
            <person name="dePamphilis C.W."/>
            <person name="Choi D."/>
            <person name="Shirasu K."/>
        </authorList>
    </citation>
    <scope>NUCLEOTIDE SEQUENCE [LARGE SCALE GENOMIC DNA]</scope>
    <source>
        <strain evidence="2">cv. UVA1</strain>
    </source>
</reference>
<gene>
    <name evidence="1" type="ORF">STAS_29790</name>
</gene>
<dbReference type="Proteomes" id="UP000325081">
    <property type="component" value="Unassembled WGS sequence"/>
</dbReference>
<protein>
    <submittedName>
        <fullName evidence="1">Eukaryotic translation initiation factor 3subunit B</fullName>
    </submittedName>
</protein>
<sequence length="159" mass="17907">MAMYSFTGVGFGNPPHWSKDDPRPPEALHLGSHYVRSREFVLNSDQNGWHHVAPNAEANTFSAHNLCLTRGPHGWVSYFIDDDLRGAEATQEMVTQYASPSAILKIRLYRMTRGNINGRAILREIVFVVNNSGVPQVKEKQSQRQMWSGNEQKTVIGRG</sequence>
<dbReference type="EMBL" id="BKCP01010292">
    <property type="protein sequence ID" value="GER52341.1"/>
    <property type="molecule type" value="Genomic_DNA"/>
</dbReference>
<organism evidence="1 2">
    <name type="scientific">Striga asiatica</name>
    <name type="common">Asiatic witchweed</name>
    <name type="synonym">Buchnera asiatica</name>
    <dbReference type="NCBI Taxonomy" id="4170"/>
    <lineage>
        <taxon>Eukaryota</taxon>
        <taxon>Viridiplantae</taxon>
        <taxon>Streptophyta</taxon>
        <taxon>Embryophyta</taxon>
        <taxon>Tracheophyta</taxon>
        <taxon>Spermatophyta</taxon>
        <taxon>Magnoliopsida</taxon>
        <taxon>eudicotyledons</taxon>
        <taxon>Gunneridae</taxon>
        <taxon>Pentapetalae</taxon>
        <taxon>asterids</taxon>
        <taxon>lamiids</taxon>
        <taxon>Lamiales</taxon>
        <taxon>Orobanchaceae</taxon>
        <taxon>Buchnereae</taxon>
        <taxon>Striga</taxon>
    </lineage>
</organism>
<keyword evidence="1" id="KW-0396">Initiation factor</keyword>
<name>A0A5A7R7T7_STRAF</name>
<evidence type="ECO:0000313" key="2">
    <source>
        <dbReference type="Proteomes" id="UP000325081"/>
    </source>
</evidence>
<dbReference type="GO" id="GO:0003743">
    <property type="term" value="F:translation initiation factor activity"/>
    <property type="evidence" value="ECO:0007669"/>
    <property type="project" value="UniProtKB-KW"/>
</dbReference>
<comment type="caution">
    <text evidence="1">The sequence shown here is derived from an EMBL/GenBank/DDBJ whole genome shotgun (WGS) entry which is preliminary data.</text>
</comment>
<proteinExistence type="predicted"/>